<feature type="compositionally biased region" description="Acidic residues" evidence="5">
    <location>
        <begin position="501"/>
        <end position="510"/>
    </location>
</feature>
<evidence type="ECO:0008006" key="9">
    <source>
        <dbReference type="Google" id="ProtNLM"/>
    </source>
</evidence>
<comment type="subcellular location">
    <subcellularLocation>
        <location evidence="1">Membrane</location>
        <topology evidence="1">Multi-pass membrane protein</topology>
    </subcellularLocation>
</comment>
<evidence type="ECO:0000256" key="6">
    <source>
        <dbReference type="SAM" id="Phobius"/>
    </source>
</evidence>
<keyword evidence="2 6" id="KW-0812">Transmembrane</keyword>
<evidence type="ECO:0000256" key="4">
    <source>
        <dbReference type="ARBA" id="ARBA00023136"/>
    </source>
</evidence>
<dbReference type="Proteomes" id="UP001360953">
    <property type="component" value="Unassembled WGS sequence"/>
</dbReference>
<feature type="transmembrane region" description="Helical" evidence="6">
    <location>
        <begin position="74"/>
        <end position="92"/>
    </location>
</feature>
<reference evidence="7 8" key="1">
    <citation type="submission" date="2024-04" db="EMBL/GenBank/DDBJ databases">
        <title>Phyllosticta paracitricarpa is synonymous to the EU quarantine fungus P. citricarpa based on phylogenomic analyses.</title>
        <authorList>
            <consortium name="Lawrence Berkeley National Laboratory"/>
            <person name="Van ingen-buijs V.A."/>
            <person name="Van westerhoven A.C."/>
            <person name="Haridas S."/>
            <person name="Skiadas P."/>
            <person name="Martin F."/>
            <person name="Groenewald J.Z."/>
            <person name="Crous P.W."/>
            <person name="Seidl M.F."/>
        </authorList>
    </citation>
    <scope>NUCLEOTIDE SEQUENCE [LARGE SCALE GENOMIC DNA]</scope>
    <source>
        <strain evidence="7 8">CPC 17464</strain>
    </source>
</reference>
<dbReference type="Gene3D" id="1.20.1250.20">
    <property type="entry name" value="MFS general substrate transporter like domains"/>
    <property type="match status" value="1"/>
</dbReference>
<feature type="region of interest" description="Disordered" evidence="5">
    <location>
        <begin position="415"/>
        <end position="438"/>
    </location>
</feature>
<dbReference type="InterPro" id="IPR011701">
    <property type="entry name" value="MFS"/>
</dbReference>
<dbReference type="RefSeq" id="XP_066650800.1">
    <property type="nucleotide sequence ID" value="XM_066803411.1"/>
</dbReference>
<dbReference type="EMBL" id="JBBPEH010000013">
    <property type="protein sequence ID" value="KAK7530727.1"/>
    <property type="molecule type" value="Genomic_DNA"/>
</dbReference>
<feature type="region of interest" description="Disordered" evidence="5">
    <location>
        <begin position="501"/>
        <end position="552"/>
    </location>
</feature>
<feature type="transmembrane region" description="Helical" evidence="6">
    <location>
        <begin position="559"/>
        <end position="583"/>
    </location>
</feature>
<evidence type="ECO:0000256" key="3">
    <source>
        <dbReference type="ARBA" id="ARBA00022989"/>
    </source>
</evidence>
<dbReference type="PANTHER" id="PTHR23507">
    <property type="entry name" value="ZGC:174356"/>
    <property type="match status" value="1"/>
</dbReference>
<comment type="caution">
    <text evidence="7">The sequence shown here is derived from an EMBL/GenBank/DDBJ whole genome shotgun (WGS) entry which is preliminary data.</text>
</comment>
<feature type="transmembrane region" description="Helical" evidence="6">
    <location>
        <begin position="203"/>
        <end position="225"/>
    </location>
</feature>
<name>A0ABR1L658_9PEZI</name>
<feature type="transmembrane region" description="Helical" evidence="6">
    <location>
        <begin position="237"/>
        <end position="260"/>
    </location>
</feature>
<protein>
    <recommendedName>
        <fullName evidence="9">Major facilitator superfamily transporter</fullName>
    </recommendedName>
</protein>
<evidence type="ECO:0000256" key="5">
    <source>
        <dbReference type="SAM" id="MobiDB-lite"/>
    </source>
</evidence>
<organism evidence="7 8">
    <name type="scientific">Phyllosticta citribraziliensis</name>
    <dbReference type="NCBI Taxonomy" id="989973"/>
    <lineage>
        <taxon>Eukaryota</taxon>
        <taxon>Fungi</taxon>
        <taxon>Dikarya</taxon>
        <taxon>Ascomycota</taxon>
        <taxon>Pezizomycotina</taxon>
        <taxon>Dothideomycetes</taxon>
        <taxon>Dothideomycetes incertae sedis</taxon>
        <taxon>Botryosphaeriales</taxon>
        <taxon>Phyllostictaceae</taxon>
        <taxon>Phyllosticta</taxon>
    </lineage>
</organism>
<feature type="compositionally biased region" description="Basic and acidic residues" evidence="5">
    <location>
        <begin position="415"/>
        <end position="426"/>
    </location>
</feature>
<feature type="transmembrane region" description="Helical" evidence="6">
    <location>
        <begin position="391"/>
        <end position="410"/>
    </location>
</feature>
<feature type="transmembrane region" description="Helical" evidence="6">
    <location>
        <begin position="474"/>
        <end position="495"/>
    </location>
</feature>
<feature type="compositionally biased region" description="Low complexity" evidence="5">
    <location>
        <begin position="25"/>
        <end position="34"/>
    </location>
</feature>
<feature type="transmembrane region" description="Helical" evidence="6">
    <location>
        <begin position="266"/>
        <end position="285"/>
    </location>
</feature>
<feature type="transmembrane region" description="Helical" evidence="6">
    <location>
        <begin position="169"/>
        <end position="191"/>
    </location>
</feature>
<feature type="transmembrane region" description="Helical" evidence="6">
    <location>
        <begin position="595"/>
        <end position="614"/>
    </location>
</feature>
<gene>
    <name evidence="7" type="ORF">J3D65DRAFT_671668</name>
</gene>
<keyword evidence="3 6" id="KW-1133">Transmembrane helix</keyword>
<sequence>MYNDSLPSAVDGAEGELRETGHSTGSGRASSSGARARKQPHWRPKFASSWRNAFSGARSSNRGTKSTKSTTKSITPLLLLLALATLSTRLFSLPLNRVIESRYCAAYYHSSPSQPPPPEEQCKIDWVQRRLAWLQGVIETAVIGVDLGVAVPAAWVGDRWKERGRGRRVVLAANLLGWAGVVLWVVIVGHLDGVLPVSAMAAAPFFALIGGHDCVLNSAVFAIVTDLTDDLVQRTSYIAYVTSVNYVVSLFGPSLASAAMTVNLWLPFYLSIAFLIAALPVVYFLPLDNGQSHASSANKASSSSTAANRDDEDDDDIEAAPLLRTASSSSPPSLPLPLKARLTQLIQQRPRFLLLLASFLLTSLASSNTHLLPQYMSARYQRSFASVGPLLSLKAATNIVLLTLVVPVGMQLDRRDRDESEDRDGGSGRAKANTHTHTHTSQTIALNIDAALLSLLISVFGALCIAAAPTVPFLVAALLLYALGSALPVFTMALVDAVDHDDDDDDDDDGTAPRERRCGRPRGAAAGGEQDAASSASPTRRVSHNNNHSSSSSSATARVYTVVMVVKTVGSLVGAPLMTAVWVAGIGVGGAGLGMPFWVSAALYLCAMGVIWCLKL</sequence>
<dbReference type="InterPro" id="IPR036259">
    <property type="entry name" value="MFS_trans_sf"/>
</dbReference>
<accession>A0ABR1L658</accession>
<dbReference type="GeneID" id="92036317"/>
<evidence type="ECO:0000313" key="7">
    <source>
        <dbReference type="EMBL" id="KAK7530727.1"/>
    </source>
</evidence>
<proteinExistence type="predicted"/>
<keyword evidence="8" id="KW-1185">Reference proteome</keyword>
<keyword evidence="4 6" id="KW-0472">Membrane</keyword>
<feature type="transmembrane region" description="Helical" evidence="6">
    <location>
        <begin position="450"/>
        <end position="468"/>
    </location>
</feature>
<dbReference type="SUPFAM" id="SSF103473">
    <property type="entry name" value="MFS general substrate transporter"/>
    <property type="match status" value="1"/>
</dbReference>
<feature type="transmembrane region" description="Helical" evidence="6">
    <location>
        <begin position="352"/>
        <end position="371"/>
    </location>
</feature>
<dbReference type="Pfam" id="PF07690">
    <property type="entry name" value="MFS_1"/>
    <property type="match status" value="1"/>
</dbReference>
<evidence type="ECO:0000313" key="8">
    <source>
        <dbReference type="Proteomes" id="UP001360953"/>
    </source>
</evidence>
<evidence type="ECO:0000256" key="2">
    <source>
        <dbReference type="ARBA" id="ARBA00022692"/>
    </source>
</evidence>
<evidence type="ECO:0000256" key="1">
    <source>
        <dbReference type="ARBA" id="ARBA00004141"/>
    </source>
</evidence>
<feature type="region of interest" description="Disordered" evidence="5">
    <location>
        <begin position="1"/>
        <end position="43"/>
    </location>
</feature>
<dbReference type="PANTHER" id="PTHR23507:SF8">
    <property type="entry name" value="MFS GENERAL SUBSTRATE TRANSPORTER"/>
    <property type="match status" value="1"/>
</dbReference>